<dbReference type="EC" id="7.1.1.-" evidence="5"/>
<dbReference type="GO" id="GO:0048038">
    <property type="term" value="F:quinone binding"/>
    <property type="evidence" value="ECO:0007669"/>
    <property type="project" value="UniProtKB-KW"/>
</dbReference>
<feature type="transmembrane region" description="Helical" evidence="5">
    <location>
        <begin position="264"/>
        <end position="287"/>
    </location>
</feature>
<evidence type="ECO:0000256" key="4">
    <source>
        <dbReference type="ARBA" id="ARBA00023136"/>
    </source>
</evidence>
<dbReference type="AlphaFoldDB" id="A0A5N5W4Y2"/>
<dbReference type="RefSeq" id="WP_004941679.1">
    <property type="nucleotide sequence ID" value="NZ_VOKX01000095.1"/>
</dbReference>
<keyword evidence="5 6" id="KW-0520">NAD</keyword>
<feature type="transmembrane region" description="Helical" evidence="5">
    <location>
        <begin position="155"/>
        <end position="177"/>
    </location>
</feature>
<proteinExistence type="inferred from homology"/>
<comment type="caution">
    <text evidence="7">The sequence shown here is derived from an EMBL/GenBank/DDBJ whole genome shotgun (WGS) entry which is preliminary data.</text>
</comment>
<accession>A0A5N5W4Y2</accession>
<feature type="transmembrane region" description="Helical" evidence="5">
    <location>
        <begin position="6"/>
        <end position="28"/>
    </location>
</feature>
<name>A0A5N5W4Y2_STRMB</name>
<comment type="similarity">
    <text evidence="5 6">Belongs to the complex I subunit 1 family.</text>
</comment>
<keyword evidence="8" id="KW-1185">Reference proteome</keyword>
<comment type="catalytic activity">
    <reaction evidence="5">
        <text>a quinone + NADH + 5 H(+)(in) = a quinol + NAD(+) + 4 H(+)(out)</text>
        <dbReference type="Rhea" id="RHEA:57888"/>
        <dbReference type="ChEBI" id="CHEBI:15378"/>
        <dbReference type="ChEBI" id="CHEBI:24646"/>
        <dbReference type="ChEBI" id="CHEBI:57540"/>
        <dbReference type="ChEBI" id="CHEBI:57945"/>
        <dbReference type="ChEBI" id="CHEBI:132124"/>
    </reaction>
</comment>
<keyword evidence="5" id="KW-1278">Translocase</keyword>
<keyword evidence="4 5" id="KW-0472">Membrane</keyword>
<dbReference type="InterPro" id="IPR001694">
    <property type="entry name" value="NADH_UbQ_OxRdtase_su1/FPO"/>
</dbReference>
<keyword evidence="5" id="KW-0874">Quinone</keyword>
<feature type="transmembrane region" description="Helical" evidence="5">
    <location>
        <begin position="111"/>
        <end position="134"/>
    </location>
</feature>
<dbReference type="Pfam" id="PF00146">
    <property type="entry name" value="NADHdh"/>
    <property type="match status" value="1"/>
</dbReference>
<comment type="subunit">
    <text evidence="5">NDH-1 is composed of 14 different subunits. Subunits NuoA, H, J, K, L, M, N constitute the membrane sector of the complex.</text>
</comment>
<evidence type="ECO:0000256" key="1">
    <source>
        <dbReference type="ARBA" id="ARBA00004141"/>
    </source>
</evidence>
<keyword evidence="5" id="KW-1003">Cell membrane</keyword>
<dbReference type="HAMAP" id="MF_01350">
    <property type="entry name" value="NDH1_NuoH"/>
    <property type="match status" value="1"/>
</dbReference>
<organism evidence="7 8">
    <name type="scientific">Streptomyces mobaraensis</name>
    <name type="common">Streptoverticillium mobaraense</name>
    <dbReference type="NCBI Taxonomy" id="35621"/>
    <lineage>
        <taxon>Bacteria</taxon>
        <taxon>Bacillati</taxon>
        <taxon>Actinomycetota</taxon>
        <taxon>Actinomycetes</taxon>
        <taxon>Kitasatosporales</taxon>
        <taxon>Streptomycetaceae</taxon>
        <taxon>Streptomyces</taxon>
    </lineage>
</organism>
<dbReference type="GO" id="GO:0016655">
    <property type="term" value="F:oxidoreductase activity, acting on NAD(P)H, quinone or similar compound as acceptor"/>
    <property type="evidence" value="ECO:0007669"/>
    <property type="project" value="UniProtKB-UniRule"/>
</dbReference>
<reference evidence="7 8" key="1">
    <citation type="journal article" date="2019" name="Microb. Cell Fact.">
        <title>Exploring novel herbicidin analogues by transcriptional regulator overexpression and MS/MS molecular networking.</title>
        <authorList>
            <person name="Shi Y."/>
            <person name="Gu R."/>
            <person name="Li Y."/>
            <person name="Wang X."/>
            <person name="Ren W."/>
            <person name="Li X."/>
            <person name="Wang L."/>
            <person name="Xie Y."/>
            <person name="Hong B."/>
        </authorList>
    </citation>
    <scope>NUCLEOTIDE SEQUENCE [LARGE SCALE GENOMIC DNA]</scope>
    <source>
        <strain evidence="7 8">US-43</strain>
    </source>
</reference>
<dbReference type="PANTHER" id="PTHR11432:SF3">
    <property type="entry name" value="NADH-UBIQUINONE OXIDOREDUCTASE CHAIN 1"/>
    <property type="match status" value="1"/>
</dbReference>
<keyword evidence="3 5" id="KW-1133">Transmembrane helix</keyword>
<dbReference type="PANTHER" id="PTHR11432">
    <property type="entry name" value="NADH DEHYDROGENASE SUBUNIT 1"/>
    <property type="match status" value="1"/>
</dbReference>
<dbReference type="GO" id="GO:0009060">
    <property type="term" value="P:aerobic respiration"/>
    <property type="evidence" value="ECO:0007669"/>
    <property type="project" value="TreeGrafter"/>
</dbReference>
<feature type="transmembrane region" description="Helical" evidence="5">
    <location>
        <begin position="238"/>
        <end position="258"/>
    </location>
</feature>
<comment type="function">
    <text evidence="5">NDH-1 shuttles electrons from NADH, via FMN and iron-sulfur (Fe-S) centers, to quinones in the respiratory chain. The immediate electron acceptor for the enzyme in this species is believed to be ubiquinone. Couples the redox reaction to proton translocation (for every two electrons transferred, four hydrogen ions are translocated across the cytoplasmic membrane), and thus conserves the redox energy in a proton gradient. This subunit may bind ubiquinone.</text>
</comment>
<evidence type="ECO:0000313" key="8">
    <source>
        <dbReference type="Proteomes" id="UP000327000"/>
    </source>
</evidence>
<dbReference type="EMBL" id="VOKX01000095">
    <property type="protein sequence ID" value="KAB7837626.1"/>
    <property type="molecule type" value="Genomic_DNA"/>
</dbReference>
<feature type="transmembrane region" description="Helical" evidence="5">
    <location>
        <begin position="183"/>
        <end position="201"/>
    </location>
</feature>
<evidence type="ECO:0000256" key="3">
    <source>
        <dbReference type="ARBA" id="ARBA00022989"/>
    </source>
</evidence>
<dbReference type="GO" id="GO:0003954">
    <property type="term" value="F:NADH dehydrogenase activity"/>
    <property type="evidence" value="ECO:0007669"/>
    <property type="project" value="TreeGrafter"/>
</dbReference>
<keyword evidence="2 5" id="KW-0812">Transmembrane</keyword>
<feature type="transmembrane region" description="Helical" evidence="5">
    <location>
        <begin position="78"/>
        <end position="99"/>
    </location>
</feature>
<evidence type="ECO:0000256" key="2">
    <source>
        <dbReference type="ARBA" id="ARBA00022692"/>
    </source>
</evidence>
<comment type="subcellular location">
    <subcellularLocation>
        <location evidence="5 6">Cell membrane</location>
        <topology evidence="5 6">Multi-pass membrane protein</topology>
    </subcellularLocation>
    <subcellularLocation>
        <location evidence="1">Membrane</location>
        <topology evidence="1">Multi-pass membrane protein</topology>
    </subcellularLocation>
</comment>
<evidence type="ECO:0000313" key="7">
    <source>
        <dbReference type="EMBL" id="KAB7837626.1"/>
    </source>
</evidence>
<dbReference type="GO" id="GO:0005886">
    <property type="term" value="C:plasma membrane"/>
    <property type="evidence" value="ECO:0007669"/>
    <property type="project" value="UniProtKB-SubCell"/>
</dbReference>
<sequence length="323" mass="34774">MSSSDALDVVLRLVALFGVFLVFPLLVGQMEHKVMAHMQGRLGPMYAGGFHGWAQLVADGVKFAQKEDIVPAEADRRVFQLAPAVALLPYLLVLVAIPIGPGRAVGWYIDAGVFFVLAVMGVGVLGSLMAGWASANKFSLLGGLRTAAQLMAYELPMLLAAASVAMAAGTVSLPGILDAFHWWWVPWQIVGGLVFFTAGLAELQRPPFDMPVADSEIIFGAYTEYTGLRFAMFLLSEYAGIVVLCGLTTVLFLGGWHGPFGADGLGWVWTLLKTAVLAFVVIWLRVSYPRLREDQLQKLAWTVLIPLALAQIALTGVVKVAIS</sequence>
<dbReference type="OrthoDB" id="9803734at2"/>
<dbReference type="Proteomes" id="UP000327000">
    <property type="component" value="Unassembled WGS sequence"/>
</dbReference>
<keyword evidence="5" id="KW-0830">Ubiquinone</keyword>
<protein>
    <recommendedName>
        <fullName evidence="5">NADH-quinone oxidoreductase subunit H</fullName>
        <ecNumber evidence="5">7.1.1.-</ecNumber>
    </recommendedName>
    <alternativeName>
        <fullName evidence="5">NADH dehydrogenase I subunit H</fullName>
    </alternativeName>
    <alternativeName>
        <fullName evidence="5">NDH-1 subunit H</fullName>
    </alternativeName>
</protein>
<evidence type="ECO:0000256" key="5">
    <source>
        <dbReference type="HAMAP-Rule" id="MF_01350"/>
    </source>
</evidence>
<gene>
    <name evidence="5" type="primary">nuoH</name>
    <name evidence="7" type="ORF">FRZ00_23240</name>
</gene>
<feature type="transmembrane region" description="Helical" evidence="5">
    <location>
        <begin position="299"/>
        <end position="322"/>
    </location>
</feature>
<evidence type="ECO:0000256" key="6">
    <source>
        <dbReference type="RuleBase" id="RU000471"/>
    </source>
</evidence>